<dbReference type="PANTHER" id="PTHR46579:SF1">
    <property type="entry name" value="F5_8 TYPE C DOMAIN-CONTAINING PROTEIN"/>
    <property type="match status" value="1"/>
</dbReference>
<organism evidence="2 3">
    <name type="scientific">Tilletia controversa</name>
    <name type="common">dwarf bunt fungus</name>
    <dbReference type="NCBI Taxonomy" id="13291"/>
    <lineage>
        <taxon>Eukaryota</taxon>
        <taxon>Fungi</taxon>
        <taxon>Dikarya</taxon>
        <taxon>Basidiomycota</taxon>
        <taxon>Ustilaginomycotina</taxon>
        <taxon>Exobasidiomycetes</taxon>
        <taxon>Tilletiales</taxon>
        <taxon>Tilletiaceae</taxon>
        <taxon>Tilletia</taxon>
    </lineage>
</organism>
<reference evidence="2" key="1">
    <citation type="submission" date="2016-04" db="EMBL/GenBank/DDBJ databases">
        <authorList>
            <person name="Nguyen H.D."/>
            <person name="Samba Siva P."/>
            <person name="Cullis J."/>
            <person name="Levesque C.A."/>
            <person name="Hambleton S."/>
        </authorList>
    </citation>
    <scope>NUCLEOTIDE SEQUENCE</scope>
    <source>
        <strain evidence="2">DAOMC 236426</strain>
    </source>
</reference>
<gene>
    <name evidence="2" type="ORF">A4X06_0g9956</name>
</gene>
<keyword evidence="3" id="KW-1185">Reference proteome</keyword>
<dbReference type="Proteomes" id="UP000077684">
    <property type="component" value="Unassembled WGS sequence"/>
</dbReference>
<sequence>AAAAAAATTTADVAAEDDVETAAAAAAIAVTGGTTADNDHPMSALDTAADEQTQDQQQQSSRTENAGTNVRSKRIQARDALRNAALLAGAATLAARRRIASHEIDDLDRLLREFGRTTATLYGEKWVVYNTHMMTHLPQHVRRFGPAYHFSAYHFERMNGQLGSVNTNRHRNGEIEATYTRAFLTTARSGLLLASSKDDINAALQARAPVFVPPAPVFLSPVSVSGASGVVAVELSDGRPFELARELHGQLFEHVRRTWSDQFPPLLPPTSSQRTGLRVLPFFQQHRTMRFGHLSFSSIGSRANANRTRTYAAVEGSGGSLDLFRIE</sequence>
<dbReference type="AlphaFoldDB" id="A0A8X7MHM1"/>
<feature type="non-terminal residue" evidence="2">
    <location>
        <position position="1"/>
    </location>
</feature>
<feature type="compositionally biased region" description="Polar residues" evidence="1">
    <location>
        <begin position="60"/>
        <end position="70"/>
    </location>
</feature>
<comment type="caution">
    <text evidence="2">The sequence shown here is derived from an EMBL/GenBank/DDBJ whole genome shotgun (WGS) entry which is preliminary data.</text>
</comment>
<feature type="non-terminal residue" evidence="2">
    <location>
        <position position="327"/>
    </location>
</feature>
<evidence type="ECO:0000313" key="3">
    <source>
        <dbReference type="Proteomes" id="UP000077684"/>
    </source>
</evidence>
<name>A0A8X7MHM1_9BASI</name>
<proteinExistence type="predicted"/>
<protein>
    <submittedName>
        <fullName evidence="2">Uncharacterized protein</fullName>
    </submittedName>
</protein>
<accession>A0A8X7MHM1</accession>
<reference evidence="2" key="2">
    <citation type="journal article" date="2019" name="IMA Fungus">
        <title>Genome sequencing and comparison of five Tilletia species to identify candidate genes for the detection of regulated species infecting wheat.</title>
        <authorList>
            <person name="Nguyen H.D.T."/>
            <person name="Sultana T."/>
            <person name="Kesanakurti P."/>
            <person name="Hambleton S."/>
        </authorList>
    </citation>
    <scope>NUCLEOTIDE SEQUENCE</scope>
    <source>
        <strain evidence="2">DAOMC 236426</strain>
    </source>
</reference>
<dbReference type="EMBL" id="LWDE02003696">
    <property type="protein sequence ID" value="KAE8235135.1"/>
    <property type="molecule type" value="Genomic_DNA"/>
</dbReference>
<evidence type="ECO:0000256" key="1">
    <source>
        <dbReference type="SAM" id="MobiDB-lite"/>
    </source>
</evidence>
<evidence type="ECO:0000313" key="2">
    <source>
        <dbReference type="EMBL" id="KAE8235135.1"/>
    </source>
</evidence>
<dbReference type="PANTHER" id="PTHR46579">
    <property type="entry name" value="F5/8 TYPE C DOMAIN-CONTAINING PROTEIN-RELATED"/>
    <property type="match status" value="1"/>
</dbReference>
<feature type="region of interest" description="Disordered" evidence="1">
    <location>
        <begin position="48"/>
        <end position="73"/>
    </location>
</feature>